<dbReference type="Gene3D" id="2.20.28.10">
    <property type="match status" value="2"/>
</dbReference>
<dbReference type="InterPro" id="IPR024934">
    <property type="entry name" value="Rubredoxin-like_dom"/>
</dbReference>
<dbReference type="GO" id="GO:0042602">
    <property type="term" value="F:riboflavin reductase (NADPH) activity"/>
    <property type="evidence" value="ECO:0007669"/>
    <property type="project" value="TreeGrafter"/>
</dbReference>
<dbReference type="Gene3D" id="2.30.110.10">
    <property type="entry name" value="Electron Transport, Fmn-binding Protein, Chain A"/>
    <property type="match status" value="1"/>
</dbReference>
<dbReference type="PROSITE" id="PS50903">
    <property type="entry name" value="RUBREDOXIN_LIKE"/>
    <property type="match status" value="2"/>
</dbReference>
<dbReference type="InterPro" id="IPR012349">
    <property type="entry name" value="Split_barrel_FMN-bd"/>
</dbReference>
<protein>
    <submittedName>
        <fullName evidence="4">NADH-FMN oxidoreductase RutF, flavin reductase (DIM6/NTAB) family</fullName>
    </submittedName>
</protein>
<dbReference type="OrthoDB" id="9799749at2"/>
<organism evidence="4 5">
    <name type="scientific">Desulfonispora thiosulfatigenes DSM 11270</name>
    <dbReference type="NCBI Taxonomy" id="656914"/>
    <lineage>
        <taxon>Bacteria</taxon>
        <taxon>Bacillati</taxon>
        <taxon>Bacillota</taxon>
        <taxon>Clostridia</taxon>
        <taxon>Eubacteriales</taxon>
        <taxon>Peptococcaceae</taxon>
        <taxon>Desulfonispora</taxon>
    </lineage>
</organism>
<dbReference type="Pfam" id="PF21349">
    <property type="entry name" value="RUBY_RBDX"/>
    <property type="match status" value="2"/>
</dbReference>
<name>A0A1W1UQ18_DESTI</name>
<evidence type="ECO:0000313" key="5">
    <source>
        <dbReference type="Proteomes" id="UP000192731"/>
    </source>
</evidence>
<evidence type="ECO:0000256" key="1">
    <source>
        <dbReference type="ARBA" id="ARBA00001965"/>
    </source>
</evidence>
<evidence type="ECO:0000313" key="4">
    <source>
        <dbReference type="EMBL" id="SMB83225.1"/>
    </source>
</evidence>
<gene>
    <name evidence="4" type="ORF">SAMN00017405_1014</name>
</gene>
<sequence length="246" mass="27398">MLTKKWKCTVCNYIHVGDNPPDKCPECDYGPEVFELLGEIELSTSPEEQKAIRNALFKIQYGLFMVGSAKDGKINGQICNTVFQITSSPVRVAVGINKNNLTHEHITASGSLSICILSDDCLDIVSRFGYNSGRNIDKFEGIEHSLTQLGNPVIKQSIAWFDCKVEKSIDLGSHTLFIVDVISAQDTGEQGATTYERYRELKNQDKEKATGDKWECVVCQHIHVGEKPPEKCPICKQGPEKFKKIG</sequence>
<feature type="domain" description="Rubredoxin-like" evidence="3">
    <location>
        <begin position="211"/>
        <end position="245"/>
    </location>
</feature>
<dbReference type="RefSeq" id="WP_084052259.1">
    <property type="nucleotide sequence ID" value="NZ_FWWT01000008.1"/>
</dbReference>
<keyword evidence="2" id="KW-0560">Oxidoreductase</keyword>
<dbReference type="PANTHER" id="PTHR30466">
    <property type="entry name" value="FLAVIN REDUCTASE"/>
    <property type="match status" value="1"/>
</dbReference>
<keyword evidence="5" id="KW-1185">Reference proteome</keyword>
<proteinExistence type="predicted"/>
<dbReference type="GO" id="GO:0010181">
    <property type="term" value="F:FMN binding"/>
    <property type="evidence" value="ECO:0007669"/>
    <property type="project" value="InterPro"/>
</dbReference>
<dbReference type="CDD" id="cd00729">
    <property type="entry name" value="rubredoxin_SM"/>
    <property type="match status" value="1"/>
</dbReference>
<dbReference type="Pfam" id="PF01613">
    <property type="entry name" value="Flavin_Reduct"/>
    <property type="match status" value="1"/>
</dbReference>
<comment type="cofactor">
    <cofactor evidence="1">
        <name>Fe(3+)</name>
        <dbReference type="ChEBI" id="CHEBI:29034"/>
    </cofactor>
</comment>
<dbReference type="InterPro" id="IPR050268">
    <property type="entry name" value="NADH-dep_flavin_reductase"/>
</dbReference>
<reference evidence="4 5" key="1">
    <citation type="submission" date="2017-04" db="EMBL/GenBank/DDBJ databases">
        <authorList>
            <person name="Afonso C.L."/>
            <person name="Miller P.J."/>
            <person name="Scott M.A."/>
            <person name="Spackman E."/>
            <person name="Goraichik I."/>
            <person name="Dimitrov K.M."/>
            <person name="Suarez D.L."/>
            <person name="Swayne D.E."/>
        </authorList>
    </citation>
    <scope>NUCLEOTIDE SEQUENCE [LARGE SCALE GENOMIC DNA]</scope>
    <source>
        <strain evidence="4 5">DSM 11270</strain>
    </source>
</reference>
<dbReference type="InterPro" id="IPR002563">
    <property type="entry name" value="Flavin_Rdtase-like_dom"/>
</dbReference>
<dbReference type="SUPFAM" id="SSF50475">
    <property type="entry name" value="FMN-binding split barrel"/>
    <property type="match status" value="1"/>
</dbReference>
<evidence type="ECO:0000259" key="3">
    <source>
        <dbReference type="PROSITE" id="PS50903"/>
    </source>
</evidence>
<dbReference type="SUPFAM" id="SSF57802">
    <property type="entry name" value="Rubredoxin-like"/>
    <property type="match status" value="2"/>
</dbReference>
<dbReference type="EMBL" id="FWWT01000008">
    <property type="protein sequence ID" value="SMB83225.1"/>
    <property type="molecule type" value="Genomic_DNA"/>
</dbReference>
<dbReference type="PANTHER" id="PTHR30466:SF1">
    <property type="entry name" value="FMN REDUCTASE (NADH) RUTF"/>
    <property type="match status" value="1"/>
</dbReference>
<evidence type="ECO:0000256" key="2">
    <source>
        <dbReference type="ARBA" id="ARBA00023002"/>
    </source>
</evidence>
<dbReference type="AlphaFoldDB" id="A0A1W1UQ18"/>
<dbReference type="GO" id="GO:0005506">
    <property type="term" value="F:iron ion binding"/>
    <property type="evidence" value="ECO:0007669"/>
    <property type="project" value="InterPro"/>
</dbReference>
<dbReference type="STRING" id="656914.SAMN00017405_1014"/>
<dbReference type="Proteomes" id="UP000192731">
    <property type="component" value="Unassembled WGS sequence"/>
</dbReference>
<accession>A0A1W1UQ18</accession>
<dbReference type="InterPro" id="IPR048574">
    <property type="entry name" value="RUBY_RBDX"/>
</dbReference>
<feature type="domain" description="Rubredoxin-like" evidence="3">
    <location>
        <begin position="3"/>
        <end position="37"/>
    </location>
</feature>
<dbReference type="SMART" id="SM00903">
    <property type="entry name" value="Flavin_Reduct"/>
    <property type="match status" value="1"/>
</dbReference>